<dbReference type="Pfam" id="PF13432">
    <property type="entry name" value="TPR_16"/>
    <property type="match status" value="1"/>
</dbReference>
<keyword evidence="5" id="KW-1185">Reference proteome</keyword>
<accession>A0A1H2PV49</accession>
<dbReference type="InterPro" id="IPR019734">
    <property type="entry name" value="TPR_rpt"/>
</dbReference>
<keyword evidence="1" id="KW-0802">TPR repeat</keyword>
<evidence type="ECO:0000313" key="4">
    <source>
        <dbReference type="EMBL" id="SDV51155.1"/>
    </source>
</evidence>
<sequence length="359" mass="37463">MMVRDCVHAGRSRQASADPVALRRRRTGRLALGVMLLPAWLAIAGLAMAGLGAVGGCASRATSVEQVARDEALRRQQAAEASQAQAVPDDRGLYLSLIRKMQDKRMYYASLAHIDAFQKRYGAADDIALLRADALRATGQGDAAVAVYRALERGDTAARALNGIGLVEASRGRFDLAVPALREAVTHAPTDVSLLNDLGYALLLQGDLAGARVPVAQAAELAPGNHKVMSNFVLYLLLNGQAQAADAVIARSKLPSATVLSIHAVAARLSAPNALAAAGAEGSAHDLPPQSPHSAPRDTEYHASPFGAASDAAMPRTDDAFQDGDAMPAPTLHSASAAASGRNAFEPRDAMFDTPGVLR</sequence>
<proteinExistence type="predicted"/>
<organism evidence="4 5">
    <name type="scientific">Chitinasiproducens palmae</name>
    <dbReference type="NCBI Taxonomy" id="1770053"/>
    <lineage>
        <taxon>Bacteria</taxon>
        <taxon>Pseudomonadati</taxon>
        <taxon>Pseudomonadota</taxon>
        <taxon>Betaproteobacteria</taxon>
        <taxon>Burkholderiales</taxon>
        <taxon>Burkholderiaceae</taxon>
        <taxon>Chitinasiproducens</taxon>
    </lineage>
</organism>
<gene>
    <name evidence="4" type="ORF">SAMN05216551_11572</name>
</gene>
<keyword evidence="3" id="KW-0812">Transmembrane</keyword>
<feature type="repeat" description="TPR" evidence="1">
    <location>
        <begin position="158"/>
        <end position="191"/>
    </location>
</feature>
<dbReference type="SMART" id="SM00028">
    <property type="entry name" value="TPR"/>
    <property type="match status" value="2"/>
</dbReference>
<dbReference type="SUPFAM" id="SSF48452">
    <property type="entry name" value="TPR-like"/>
    <property type="match status" value="1"/>
</dbReference>
<evidence type="ECO:0000313" key="5">
    <source>
        <dbReference type="Proteomes" id="UP000243719"/>
    </source>
</evidence>
<dbReference type="PROSITE" id="PS50005">
    <property type="entry name" value="TPR"/>
    <property type="match status" value="1"/>
</dbReference>
<evidence type="ECO:0000256" key="2">
    <source>
        <dbReference type="SAM" id="MobiDB-lite"/>
    </source>
</evidence>
<protein>
    <submittedName>
        <fullName evidence="4">Flp pilus assembly protein TadD, contains TPR repeats</fullName>
    </submittedName>
</protein>
<dbReference type="Gene3D" id="1.25.40.10">
    <property type="entry name" value="Tetratricopeptide repeat domain"/>
    <property type="match status" value="1"/>
</dbReference>
<dbReference type="AlphaFoldDB" id="A0A1H2PV49"/>
<keyword evidence="3" id="KW-0472">Membrane</keyword>
<dbReference type="STRING" id="1770053.SAMN05216551_11572"/>
<keyword evidence="3" id="KW-1133">Transmembrane helix</keyword>
<evidence type="ECO:0000256" key="3">
    <source>
        <dbReference type="SAM" id="Phobius"/>
    </source>
</evidence>
<dbReference type="EMBL" id="FNLO01000015">
    <property type="protein sequence ID" value="SDV51155.1"/>
    <property type="molecule type" value="Genomic_DNA"/>
</dbReference>
<reference evidence="5" key="1">
    <citation type="submission" date="2016-09" db="EMBL/GenBank/DDBJ databases">
        <authorList>
            <person name="Varghese N."/>
            <person name="Submissions S."/>
        </authorList>
    </citation>
    <scope>NUCLEOTIDE SEQUENCE [LARGE SCALE GENOMIC DNA]</scope>
    <source>
        <strain evidence="5">JS23</strain>
    </source>
</reference>
<name>A0A1H2PV49_9BURK</name>
<dbReference type="InterPro" id="IPR011990">
    <property type="entry name" value="TPR-like_helical_dom_sf"/>
</dbReference>
<feature type="transmembrane region" description="Helical" evidence="3">
    <location>
        <begin position="30"/>
        <end position="54"/>
    </location>
</feature>
<dbReference type="Proteomes" id="UP000243719">
    <property type="component" value="Unassembled WGS sequence"/>
</dbReference>
<evidence type="ECO:0000256" key="1">
    <source>
        <dbReference type="PROSITE-ProRule" id="PRU00339"/>
    </source>
</evidence>
<feature type="region of interest" description="Disordered" evidence="2">
    <location>
        <begin position="280"/>
        <end position="359"/>
    </location>
</feature>